<reference evidence="18" key="1">
    <citation type="journal article" date="2023" name="Mol. Phylogenet. Evol.">
        <title>Genome-scale phylogeny and comparative genomics of the fungal order Sordariales.</title>
        <authorList>
            <person name="Hensen N."/>
            <person name="Bonometti L."/>
            <person name="Westerberg I."/>
            <person name="Brannstrom I.O."/>
            <person name="Guillou S."/>
            <person name="Cros-Aarteil S."/>
            <person name="Calhoun S."/>
            <person name="Haridas S."/>
            <person name="Kuo A."/>
            <person name="Mondo S."/>
            <person name="Pangilinan J."/>
            <person name="Riley R."/>
            <person name="LaButti K."/>
            <person name="Andreopoulos B."/>
            <person name="Lipzen A."/>
            <person name="Chen C."/>
            <person name="Yan M."/>
            <person name="Daum C."/>
            <person name="Ng V."/>
            <person name="Clum A."/>
            <person name="Steindorff A."/>
            <person name="Ohm R.A."/>
            <person name="Martin F."/>
            <person name="Silar P."/>
            <person name="Natvig D.O."/>
            <person name="Lalanne C."/>
            <person name="Gautier V."/>
            <person name="Ament-Velasquez S.L."/>
            <person name="Kruys A."/>
            <person name="Hutchinson M.I."/>
            <person name="Powell A.J."/>
            <person name="Barry K."/>
            <person name="Miller A.N."/>
            <person name="Grigoriev I.V."/>
            <person name="Debuchy R."/>
            <person name="Gladieux P."/>
            <person name="Hiltunen Thoren M."/>
            <person name="Johannesson H."/>
        </authorList>
    </citation>
    <scope>NUCLEOTIDE SEQUENCE</scope>
    <source>
        <strain evidence="18">CBS 508.74</strain>
    </source>
</reference>
<dbReference type="InterPro" id="IPR005103">
    <property type="entry name" value="AA9_LPMO"/>
</dbReference>
<keyword evidence="8" id="KW-0186">Copper</keyword>
<evidence type="ECO:0000256" key="14">
    <source>
        <dbReference type="ARBA" id="ARBA00045077"/>
    </source>
</evidence>
<evidence type="ECO:0000256" key="5">
    <source>
        <dbReference type="ARBA" id="ARBA00022729"/>
    </source>
</evidence>
<evidence type="ECO:0000256" key="6">
    <source>
        <dbReference type="ARBA" id="ARBA00023001"/>
    </source>
</evidence>
<evidence type="ECO:0000256" key="10">
    <source>
        <dbReference type="ARBA" id="ARBA00023157"/>
    </source>
</evidence>
<evidence type="ECO:0000313" key="18">
    <source>
        <dbReference type="EMBL" id="KAK4107349.1"/>
    </source>
</evidence>
<comment type="subcellular location">
    <subcellularLocation>
        <location evidence="2">Secreted</location>
    </subcellularLocation>
</comment>
<dbReference type="GO" id="GO:0030245">
    <property type="term" value="P:cellulose catabolic process"/>
    <property type="evidence" value="ECO:0007669"/>
    <property type="project" value="UniProtKB-KW"/>
</dbReference>
<evidence type="ECO:0000256" key="8">
    <source>
        <dbReference type="ARBA" id="ARBA00023008"/>
    </source>
</evidence>
<gene>
    <name evidence="18" type="ORF">N656DRAFT_513849</name>
</gene>
<evidence type="ECO:0000256" key="3">
    <source>
        <dbReference type="ARBA" id="ARBA00022525"/>
    </source>
</evidence>
<comment type="cofactor">
    <cofactor evidence="1">
        <name>Cu(2+)</name>
        <dbReference type="ChEBI" id="CHEBI:29036"/>
    </cofactor>
</comment>
<comment type="caution">
    <text evidence="18">The sequence shown here is derived from an EMBL/GenBank/DDBJ whole genome shotgun (WGS) entry which is preliminary data.</text>
</comment>
<dbReference type="GO" id="GO:0046872">
    <property type="term" value="F:metal ion binding"/>
    <property type="evidence" value="ECO:0007669"/>
    <property type="project" value="UniProtKB-KW"/>
</dbReference>
<feature type="chain" id="PRO_5043037564" description="lytic cellulose monooxygenase (C4-dehydrogenating)" evidence="16">
    <location>
        <begin position="16"/>
        <end position="265"/>
    </location>
</feature>
<evidence type="ECO:0000256" key="16">
    <source>
        <dbReference type="SAM" id="SignalP"/>
    </source>
</evidence>
<evidence type="ECO:0000256" key="2">
    <source>
        <dbReference type="ARBA" id="ARBA00004613"/>
    </source>
</evidence>
<dbReference type="Gene3D" id="2.70.50.70">
    <property type="match status" value="1"/>
</dbReference>
<evidence type="ECO:0000256" key="13">
    <source>
        <dbReference type="ARBA" id="ARBA00044502"/>
    </source>
</evidence>
<keyword evidence="10" id="KW-1015">Disulfide bond</keyword>
<comment type="similarity">
    <text evidence="13">Belongs to the polysaccharide monooxygenase AA9 family.</text>
</comment>
<dbReference type="PANTHER" id="PTHR33353:SF10">
    <property type="entry name" value="ENDO-BETA-1,4-GLUCANASE D"/>
    <property type="match status" value="1"/>
</dbReference>
<evidence type="ECO:0000256" key="1">
    <source>
        <dbReference type="ARBA" id="ARBA00001973"/>
    </source>
</evidence>
<dbReference type="PANTHER" id="PTHR33353">
    <property type="entry name" value="PUTATIVE (AFU_ORTHOLOGUE AFUA_1G12560)-RELATED"/>
    <property type="match status" value="1"/>
</dbReference>
<keyword evidence="9 18" id="KW-0503">Monooxygenase</keyword>
<keyword evidence="6" id="KW-0136">Cellulose degradation</keyword>
<sequence>MKTLCLAALVSGVVSHNIHGILLVNGTETPEWKYVLDISGIYTHGPYDYPPGYQGYKLDPIIGADNPNITCGRSAFDSAPHTETIDILAGSEVGFRVSADGNGNRHEPYRASRGPNFWHAGPGIIYLSRAPNGDLLNYKGDGDWFKIAYAGPLDDTHWSLWPGVGDFNFTIPKTTPPGKYLMRIENFMPTASTGYLQFYVNCAFVDIIGSGGGTPTEFVRFPGTYQNDDPGFLVPDDQEYLGGRVPTDELKLMNYKPPGPAVWTG</sequence>
<evidence type="ECO:0000256" key="9">
    <source>
        <dbReference type="ARBA" id="ARBA00023033"/>
    </source>
</evidence>
<evidence type="ECO:0000256" key="11">
    <source>
        <dbReference type="ARBA" id="ARBA00023277"/>
    </source>
</evidence>
<dbReference type="Proteomes" id="UP001302812">
    <property type="component" value="Unassembled WGS sequence"/>
</dbReference>
<evidence type="ECO:0000256" key="12">
    <source>
        <dbReference type="ARBA" id="ARBA00023326"/>
    </source>
</evidence>
<protein>
    <recommendedName>
        <fullName evidence="15">lytic cellulose monooxygenase (C4-dehydrogenating)</fullName>
        <ecNumber evidence="15">1.14.99.56</ecNumber>
    </recommendedName>
</protein>
<keyword evidence="4" id="KW-0479">Metal-binding</keyword>
<dbReference type="GeneID" id="89934042"/>
<proteinExistence type="inferred from homology"/>
<name>A0AAN6QBZ1_9PEZI</name>
<evidence type="ECO:0000259" key="17">
    <source>
        <dbReference type="Pfam" id="PF03443"/>
    </source>
</evidence>
<dbReference type="AlphaFoldDB" id="A0AAN6QBZ1"/>
<feature type="signal peptide" evidence="16">
    <location>
        <begin position="1"/>
        <end position="15"/>
    </location>
</feature>
<reference evidence="18" key="2">
    <citation type="submission" date="2023-05" db="EMBL/GenBank/DDBJ databases">
        <authorList>
            <consortium name="Lawrence Berkeley National Laboratory"/>
            <person name="Steindorff A."/>
            <person name="Hensen N."/>
            <person name="Bonometti L."/>
            <person name="Westerberg I."/>
            <person name="Brannstrom I.O."/>
            <person name="Guillou S."/>
            <person name="Cros-Aarteil S."/>
            <person name="Calhoun S."/>
            <person name="Haridas S."/>
            <person name="Kuo A."/>
            <person name="Mondo S."/>
            <person name="Pangilinan J."/>
            <person name="Riley R."/>
            <person name="Labutti K."/>
            <person name="Andreopoulos B."/>
            <person name="Lipzen A."/>
            <person name="Chen C."/>
            <person name="Yanf M."/>
            <person name="Daum C."/>
            <person name="Ng V."/>
            <person name="Clum A."/>
            <person name="Ohm R."/>
            <person name="Martin F."/>
            <person name="Silar P."/>
            <person name="Natvig D."/>
            <person name="Lalanne C."/>
            <person name="Gautier V."/>
            <person name="Ament-Velasquez S.L."/>
            <person name="Kruys A."/>
            <person name="Hutchinson M.I."/>
            <person name="Powell A.J."/>
            <person name="Barry K."/>
            <person name="Miller A.N."/>
            <person name="Grigoriev I.V."/>
            <person name="Debuchy R."/>
            <person name="Gladieux P."/>
            <person name="Thoren M.H."/>
            <person name="Johannesson H."/>
        </authorList>
    </citation>
    <scope>NUCLEOTIDE SEQUENCE</scope>
    <source>
        <strain evidence="18">CBS 508.74</strain>
    </source>
</reference>
<keyword evidence="12" id="KW-0624">Polysaccharide degradation</keyword>
<dbReference type="GO" id="GO:0005576">
    <property type="term" value="C:extracellular region"/>
    <property type="evidence" value="ECO:0007669"/>
    <property type="project" value="UniProtKB-SubCell"/>
</dbReference>
<accession>A0AAN6QBZ1</accession>
<organism evidence="18 19">
    <name type="scientific">Canariomyces notabilis</name>
    <dbReference type="NCBI Taxonomy" id="2074819"/>
    <lineage>
        <taxon>Eukaryota</taxon>
        <taxon>Fungi</taxon>
        <taxon>Dikarya</taxon>
        <taxon>Ascomycota</taxon>
        <taxon>Pezizomycotina</taxon>
        <taxon>Sordariomycetes</taxon>
        <taxon>Sordariomycetidae</taxon>
        <taxon>Sordariales</taxon>
        <taxon>Chaetomiaceae</taxon>
        <taxon>Canariomyces</taxon>
    </lineage>
</organism>
<keyword evidence="5 16" id="KW-0732">Signal</keyword>
<keyword evidence="11" id="KW-0119">Carbohydrate metabolism</keyword>
<dbReference type="Pfam" id="PF03443">
    <property type="entry name" value="AA9"/>
    <property type="match status" value="1"/>
</dbReference>
<dbReference type="RefSeq" id="XP_064664919.1">
    <property type="nucleotide sequence ID" value="XM_064809918.1"/>
</dbReference>
<keyword evidence="7" id="KW-0560">Oxidoreductase</keyword>
<dbReference type="EMBL" id="MU853375">
    <property type="protein sequence ID" value="KAK4107349.1"/>
    <property type="molecule type" value="Genomic_DNA"/>
</dbReference>
<keyword evidence="19" id="KW-1185">Reference proteome</keyword>
<keyword evidence="3" id="KW-0964">Secreted</keyword>
<evidence type="ECO:0000256" key="7">
    <source>
        <dbReference type="ARBA" id="ARBA00023002"/>
    </source>
</evidence>
<evidence type="ECO:0000256" key="4">
    <source>
        <dbReference type="ARBA" id="ARBA00022723"/>
    </source>
</evidence>
<comment type="catalytic activity">
    <reaction evidence="14">
        <text>[(1-&gt;4)-beta-D-glucosyl]n+m + reduced acceptor + O2 = 4-dehydro-beta-D-glucosyl-[(1-&gt;4)-beta-D-glucosyl]n-1 + [(1-&gt;4)-beta-D-glucosyl]m + acceptor + H2O.</text>
        <dbReference type="EC" id="1.14.99.56"/>
    </reaction>
</comment>
<dbReference type="EC" id="1.14.99.56" evidence="15"/>
<evidence type="ECO:0000313" key="19">
    <source>
        <dbReference type="Proteomes" id="UP001302812"/>
    </source>
</evidence>
<evidence type="ECO:0000256" key="15">
    <source>
        <dbReference type="ARBA" id="ARBA00047174"/>
    </source>
</evidence>
<feature type="domain" description="Auxiliary Activity family 9 catalytic" evidence="17">
    <location>
        <begin position="22"/>
        <end position="234"/>
    </location>
</feature>
<dbReference type="InterPro" id="IPR049892">
    <property type="entry name" value="AA9"/>
</dbReference>
<dbReference type="GO" id="GO:0004497">
    <property type="term" value="F:monooxygenase activity"/>
    <property type="evidence" value="ECO:0007669"/>
    <property type="project" value="UniProtKB-KW"/>
</dbReference>